<feature type="domain" description="Tyr recombinase" evidence="4">
    <location>
        <begin position="108"/>
        <end position="290"/>
    </location>
</feature>
<dbReference type="PANTHER" id="PTHR30349">
    <property type="entry name" value="PHAGE INTEGRASE-RELATED"/>
    <property type="match status" value="1"/>
</dbReference>
<evidence type="ECO:0000313" key="6">
    <source>
        <dbReference type="EMBL" id="KKN43830.1"/>
    </source>
</evidence>
<organism evidence="6">
    <name type="scientific">marine sediment metagenome</name>
    <dbReference type="NCBI Taxonomy" id="412755"/>
    <lineage>
        <taxon>unclassified sequences</taxon>
        <taxon>metagenomes</taxon>
        <taxon>ecological metagenomes</taxon>
    </lineage>
</organism>
<keyword evidence="2" id="KW-0238">DNA-binding</keyword>
<dbReference type="PANTHER" id="PTHR30349:SF41">
    <property type="entry name" value="INTEGRASE_RECOMBINASE PROTEIN MJ0367-RELATED"/>
    <property type="match status" value="1"/>
</dbReference>
<dbReference type="InterPro" id="IPR050090">
    <property type="entry name" value="Tyrosine_recombinase_XerCD"/>
</dbReference>
<gene>
    <name evidence="6" type="ORF">LCGC14_0699220</name>
</gene>
<dbReference type="Pfam" id="PF00589">
    <property type="entry name" value="Phage_integrase"/>
    <property type="match status" value="1"/>
</dbReference>
<dbReference type="PROSITE" id="PS51898">
    <property type="entry name" value="TYR_RECOMBINASE"/>
    <property type="match status" value="1"/>
</dbReference>
<dbReference type="InterPro" id="IPR010998">
    <property type="entry name" value="Integrase_recombinase_N"/>
</dbReference>
<keyword evidence="1" id="KW-0229">DNA integration</keyword>
<dbReference type="GO" id="GO:0003677">
    <property type="term" value="F:DNA binding"/>
    <property type="evidence" value="ECO:0007669"/>
    <property type="project" value="UniProtKB-KW"/>
</dbReference>
<dbReference type="Gene3D" id="1.10.150.130">
    <property type="match status" value="1"/>
</dbReference>
<comment type="caution">
    <text evidence="6">The sequence shown here is derived from an EMBL/GenBank/DDBJ whole genome shotgun (WGS) entry which is preliminary data.</text>
</comment>
<dbReference type="InterPro" id="IPR013762">
    <property type="entry name" value="Integrase-like_cat_sf"/>
</dbReference>
<evidence type="ECO:0000259" key="5">
    <source>
        <dbReference type="PROSITE" id="PS51900"/>
    </source>
</evidence>
<dbReference type="AlphaFoldDB" id="A0A0F9QID4"/>
<reference evidence="6" key="1">
    <citation type="journal article" date="2015" name="Nature">
        <title>Complex archaea that bridge the gap between prokaryotes and eukaryotes.</title>
        <authorList>
            <person name="Spang A."/>
            <person name="Saw J.H."/>
            <person name="Jorgensen S.L."/>
            <person name="Zaremba-Niedzwiedzka K."/>
            <person name="Martijn J."/>
            <person name="Lind A.E."/>
            <person name="van Eijk R."/>
            <person name="Schleper C."/>
            <person name="Guy L."/>
            <person name="Ettema T.J."/>
        </authorList>
    </citation>
    <scope>NUCLEOTIDE SEQUENCE</scope>
</reference>
<dbReference type="SUPFAM" id="SSF56349">
    <property type="entry name" value="DNA breaking-rejoining enzymes"/>
    <property type="match status" value="1"/>
</dbReference>
<proteinExistence type="predicted"/>
<dbReference type="EMBL" id="LAZR01001485">
    <property type="protein sequence ID" value="KKN43830.1"/>
    <property type="molecule type" value="Genomic_DNA"/>
</dbReference>
<dbReference type="GO" id="GO:0006310">
    <property type="term" value="P:DNA recombination"/>
    <property type="evidence" value="ECO:0007669"/>
    <property type="project" value="UniProtKB-KW"/>
</dbReference>
<name>A0A0F9QID4_9ZZZZ</name>
<feature type="domain" description="Core-binding (CB)" evidence="5">
    <location>
        <begin position="1"/>
        <end position="87"/>
    </location>
</feature>
<dbReference type="GO" id="GO:0015074">
    <property type="term" value="P:DNA integration"/>
    <property type="evidence" value="ECO:0007669"/>
    <property type="project" value="UniProtKB-KW"/>
</dbReference>
<evidence type="ECO:0000256" key="1">
    <source>
        <dbReference type="ARBA" id="ARBA00022908"/>
    </source>
</evidence>
<dbReference type="InterPro" id="IPR002104">
    <property type="entry name" value="Integrase_catalytic"/>
</dbReference>
<evidence type="ECO:0000256" key="2">
    <source>
        <dbReference type="ARBA" id="ARBA00023125"/>
    </source>
</evidence>
<dbReference type="InterPro" id="IPR004107">
    <property type="entry name" value="Integrase_SAM-like_N"/>
</dbReference>
<dbReference type="Gene3D" id="1.10.443.10">
    <property type="entry name" value="Intergrase catalytic core"/>
    <property type="match status" value="1"/>
</dbReference>
<protein>
    <submittedName>
        <fullName evidence="6">Uncharacterized protein</fullName>
    </submittedName>
</protein>
<dbReference type="InterPro" id="IPR011010">
    <property type="entry name" value="DNA_brk_join_enz"/>
</dbReference>
<dbReference type="Pfam" id="PF02899">
    <property type="entry name" value="Phage_int_SAM_1"/>
    <property type="match status" value="1"/>
</dbReference>
<dbReference type="PROSITE" id="PS51900">
    <property type="entry name" value="CB"/>
    <property type="match status" value="1"/>
</dbReference>
<evidence type="ECO:0000259" key="4">
    <source>
        <dbReference type="PROSITE" id="PS51898"/>
    </source>
</evidence>
<sequence>MKLSLNRFLQYLRIEKGYSQGTIEAYRGDVGKGLIPILQSRGIFKAGDVTKAHLRAYLEYLATVRGNSNTARARTLAAIKSFFNYLVENEGLQLNPAASMRSPKIPETEPAYLTDEESIHLLTTIGRAARPQVRERDLAMVVLFLHAGLRVSELTGLKTVNVDLELGQIKITRKGNKEQYLHLNAETVEVMAGYLAHRPQARDGRFFVGTRGGNLDRTQVYGVVRRYLNLAGIDKGKRGPHILRHTFCTRLHQKGVAPAVIKDLAGHKSLNTTMRYIHIENKEHAEAIDRLEFKMF</sequence>
<keyword evidence="3" id="KW-0233">DNA recombination</keyword>
<evidence type="ECO:0000256" key="3">
    <source>
        <dbReference type="ARBA" id="ARBA00023172"/>
    </source>
</evidence>
<dbReference type="InterPro" id="IPR044068">
    <property type="entry name" value="CB"/>
</dbReference>
<accession>A0A0F9QID4</accession>